<sequence>MKFSRAENSVRSTDRSTELFETLSSPRRRTILAVLEAGDASSVSELVTCLLAERGLDEDASALRRRAAVSLVHVHLPWLDDRGLVDWDCETGTVALTAAARVCDLEAIERIASTGAAAGEIPTDASTGEHP</sequence>
<comment type="caution">
    <text evidence="2">The sequence shown here is derived from an EMBL/GenBank/DDBJ whole genome shotgun (WGS) entry which is preliminary data.</text>
</comment>
<evidence type="ECO:0000259" key="1">
    <source>
        <dbReference type="Pfam" id="PF24035"/>
    </source>
</evidence>
<organism evidence="2 3">
    <name type="scientific">Natribaculum luteum</name>
    <dbReference type="NCBI Taxonomy" id="1586232"/>
    <lineage>
        <taxon>Archaea</taxon>
        <taxon>Methanobacteriati</taxon>
        <taxon>Methanobacteriota</taxon>
        <taxon>Stenosarchaea group</taxon>
        <taxon>Halobacteria</taxon>
        <taxon>Halobacteriales</taxon>
        <taxon>Natrialbaceae</taxon>
        <taxon>Natribaculum</taxon>
    </lineage>
</organism>
<dbReference type="Gene3D" id="1.10.10.10">
    <property type="entry name" value="Winged helix-like DNA-binding domain superfamily/Winged helix DNA-binding domain"/>
    <property type="match status" value="1"/>
</dbReference>
<protein>
    <recommendedName>
        <fullName evidence="1">DUF7344 domain-containing protein</fullName>
    </recommendedName>
</protein>
<evidence type="ECO:0000313" key="2">
    <source>
        <dbReference type="EMBL" id="MFC4246580.1"/>
    </source>
</evidence>
<dbReference type="InterPro" id="IPR055768">
    <property type="entry name" value="DUF7344"/>
</dbReference>
<dbReference type="EMBL" id="JBHSDJ010000013">
    <property type="protein sequence ID" value="MFC4246580.1"/>
    <property type="molecule type" value="Genomic_DNA"/>
</dbReference>
<gene>
    <name evidence="2" type="ORF">ACFOZ7_06165</name>
</gene>
<evidence type="ECO:0000313" key="3">
    <source>
        <dbReference type="Proteomes" id="UP001595821"/>
    </source>
</evidence>
<dbReference type="GeneID" id="71854637"/>
<accession>A0ABD5NX25</accession>
<name>A0ABD5NX25_9EURY</name>
<proteinExistence type="predicted"/>
<dbReference type="Pfam" id="PF24035">
    <property type="entry name" value="DUF7344"/>
    <property type="match status" value="1"/>
</dbReference>
<dbReference type="RefSeq" id="WP_246966729.1">
    <property type="nucleotide sequence ID" value="NZ_CP095397.1"/>
</dbReference>
<dbReference type="InterPro" id="IPR036388">
    <property type="entry name" value="WH-like_DNA-bd_sf"/>
</dbReference>
<feature type="domain" description="DUF7344" evidence="1">
    <location>
        <begin position="20"/>
        <end position="94"/>
    </location>
</feature>
<reference evidence="2 3" key="1">
    <citation type="journal article" date="2014" name="Int. J. Syst. Evol. Microbiol.">
        <title>Complete genome sequence of Corynebacterium casei LMG S-19264T (=DSM 44701T), isolated from a smear-ripened cheese.</title>
        <authorList>
            <consortium name="US DOE Joint Genome Institute (JGI-PGF)"/>
            <person name="Walter F."/>
            <person name="Albersmeier A."/>
            <person name="Kalinowski J."/>
            <person name="Ruckert C."/>
        </authorList>
    </citation>
    <scope>NUCLEOTIDE SEQUENCE [LARGE SCALE GENOMIC DNA]</scope>
    <source>
        <strain evidence="2 3">IBRC-M 10912</strain>
    </source>
</reference>
<dbReference type="Proteomes" id="UP001595821">
    <property type="component" value="Unassembled WGS sequence"/>
</dbReference>
<dbReference type="AlphaFoldDB" id="A0ABD5NX25"/>